<dbReference type="AlphaFoldDB" id="A0A0L8CRF7"/>
<dbReference type="Gene3D" id="1.20.120.160">
    <property type="entry name" value="HPT domain"/>
    <property type="match status" value="1"/>
</dbReference>
<dbReference type="Pfam" id="PF01627">
    <property type="entry name" value="Hpt"/>
    <property type="match status" value="1"/>
</dbReference>
<gene>
    <name evidence="5" type="ORF">F0254_12705</name>
</gene>
<dbReference type="OrthoDB" id="6313555at2"/>
<dbReference type="SUPFAM" id="SSF47226">
    <property type="entry name" value="Histidine-containing phosphotransfer domain, HPT domain"/>
    <property type="match status" value="1"/>
</dbReference>
<evidence type="ECO:0000256" key="1">
    <source>
        <dbReference type="ARBA" id="ARBA00011245"/>
    </source>
</evidence>
<comment type="subunit">
    <text evidence="1">Monomer.</text>
</comment>
<name>A0A0L8CRF7_VIBAL</name>
<keyword evidence="3" id="KW-0597">Phosphoprotein</keyword>
<keyword evidence="4" id="KW-0902">Two-component regulatory system</keyword>
<evidence type="ECO:0000256" key="4">
    <source>
        <dbReference type="ARBA" id="ARBA00023012"/>
    </source>
</evidence>
<reference evidence="5 6" key="1">
    <citation type="submission" date="2019-09" db="EMBL/GenBank/DDBJ databases">
        <title>Draft genome sequencing and comparative genomics of hatchery-associated Vibrios.</title>
        <authorList>
            <person name="Kehlet-Delgado H."/>
            <person name="Mueller R.S."/>
        </authorList>
    </citation>
    <scope>NUCLEOTIDE SEQUENCE [LARGE SCALE GENOMIC DNA]</scope>
    <source>
        <strain evidence="5 6">081416A</strain>
    </source>
</reference>
<accession>A0A0L8CRF7</accession>
<dbReference type="RefSeq" id="WP_017636054.1">
    <property type="nucleotide sequence ID" value="NZ_CP016224.1"/>
</dbReference>
<evidence type="ECO:0000256" key="2">
    <source>
        <dbReference type="ARBA" id="ARBA00017260"/>
    </source>
</evidence>
<dbReference type="GO" id="GO:0004672">
    <property type="term" value="F:protein kinase activity"/>
    <property type="evidence" value="ECO:0007669"/>
    <property type="project" value="UniProtKB-ARBA"/>
</dbReference>
<dbReference type="EMBL" id="VTYF01000006">
    <property type="protein sequence ID" value="NOI09727.1"/>
    <property type="molecule type" value="Genomic_DNA"/>
</dbReference>
<dbReference type="Proteomes" id="UP000532247">
    <property type="component" value="Unassembled WGS sequence"/>
</dbReference>
<dbReference type="InterPro" id="IPR036641">
    <property type="entry name" value="HPT_dom_sf"/>
</dbReference>
<sequence length="114" mass="12805">MSVNVLNQQKIDELSMEIGSDNVPVLFDIFLGEMDTYIENLSQLQGAERLAYSKEISHALKSSAASFGADRLCELAMSIDKKAKAGELTAESEELEAMFDLLHETRDAYRSWRQ</sequence>
<comment type="caution">
    <text evidence="5">The sequence shown here is derived from an EMBL/GenBank/DDBJ whole genome shotgun (WGS) entry which is preliminary data.</text>
</comment>
<organism evidence="5 6">
    <name type="scientific">Vibrio alginolyticus</name>
    <dbReference type="NCBI Taxonomy" id="663"/>
    <lineage>
        <taxon>Bacteria</taxon>
        <taxon>Pseudomonadati</taxon>
        <taxon>Pseudomonadota</taxon>
        <taxon>Gammaproteobacteria</taxon>
        <taxon>Vibrionales</taxon>
        <taxon>Vibrionaceae</taxon>
        <taxon>Vibrio</taxon>
    </lineage>
</organism>
<proteinExistence type="predicted"/>
<dbReference type="STRING" id="663.BAU10_09630"/>
<dbReference type="InterPro" id="IPR053403">
    <property type="entry name" value="QS_phosphorelay_intermediate"/>
</dbReference>
<protein>
    <recommendedName>
        <fullName evidence="2">Phosphorelay protein LuxU</fullName>
    </recommendedName>
</protein>
<dbReference type="eggNOG" id="COG2198">
    <property type="taxonomic scope" value="Bacteria"/>
</dbReference>
<dbReference type="InterPro" id="IPR008207">
    <property type="entry name" value="Sig_transdc_His_kin_Hpt_dom"/>
</dbReference>
<evidence type="ECO:0000313" key="5">
    <source>
        <dbReference type="EMBL" id="NOI09727.1"/>
    </source>
</evidence>
<dbReference type="GO" id="GO:0000160">
    <property type="term" value="P:phosphorelay signal transduction system"/>
    <property type="evidence" value="ECO:0007669"/>
    <property type="project" value="UniProtKB-KW"/>
</dbReference>
<evidence type="ECO:0000313" key="6">
    <source>
        <dbReference type="Proteomes" id="UP000532247"/>
    </source>
</evidence>
<evidence type="ECO:0000256" key="3">
    <source>
        <dbReference type="ARBA" id="ARBA00022553"/>
    </source>
</evidence>
<dbReference type="NCBIfam" id="NF041948">
    <property type="entry name" value="Phrelay_LuxU_Vib"/>
    <property type="match status" value="1"/>
</dbReference>
<dbReference type="PROSITE" id="PS50894">
    <property type="entry name" value="HPT"/>
    <property type="match status" value="1"/>
</dbReference>